<dbReference type="AlphaFoldDB" id="A0A833RWP4"/>
<gene>
    <name evidence="2" type="ORF">G4228_019603</name>
</gene>
<dbReference type="PANTHER" id="PTHR14095">
    <property type="entry name" value="PHOSPHATASE 2A REGULATORY SUBUNIT-RELATED"/>
    <property type="match status" value="1"/>
</dbReference>
<name>A0A833RWP4_9CERV</name>
<reference evidence="2 3" key="1">
    <citation type="submission" date="2019-10" db="EMBL/GenBank/DDBJ databases">
        <title>Chromosome-level genome assembly of Tarim red deer.</title>
        <authorList>
            <person name="Ba H."/>
        </authorList>
    </citation>
    <scope>NUCLEOTIDE SEQUENCE [LARGE SCALE GENOMIC DNA]</scope>
    <source>
        <strain evidence="2">CEY-2017</strain>
        <tissue evidence="2">Blood</tissue>
    </source>
</reference>
<dbReference type="GO" id="GO:0019888">
    <property type="term" value="F:protein phosphatase regulator activity"/>
    <property type="evidence" value="ECO:0007669"/>
    <property type="project" value="TreeGrafter"/>
</dbReference>
<dbReference type="FunFam" id="1.10.238.230:FF:000001">
    <property type="entry name" value="Serine/threonine-protein phosphatase 2A regulatory subunit B'' subunit beta"/>
    <property type="match status" value="1"/>
</dbReference>
<evidence type="ECO:0000313" key="2">
    <source>
        <dbReference type="EMBL" id="KAF4008042.1"/>
    </source>
</evidence>
<dbReference type="Pfam" id="PF21161">
    <property type="entry name" value="P2R3B_EF-hand"/>
    <property type="match status" value="1"/>
</dbReference>
<keyword evidence="3" id="KW-1185">Reference proteome</keyword>
<evidence type="ECO:0000313" key="3">
    <source>
        <dbReference type="Proteomes" id="UP000631465"/>
    </source>
</evidence>
<organism evidence="2 3">
    <name type="scientific">Cervus hanglu yarkandensis</name>
    <name type="common">Yarkand deer</name>
    <dbReference type="NCBI Taxonomy" id="84702"/>
    <lineage>
        <taxon>Eukaryota</taxon>
        <taxon>Metazoa</taxon>
        <taxon>Chordata</taxon>
        <taxon>Craniata</taxon>
        <taxon>Vertebrata</taxon>
        <taxon>Euteleostomi</taxon>
        <taxon>Mammalia</taxon>
        <taxon>Eutheria</taxon>
        <taxon>Laurasiatheria</taxon>
        <taxon>Artiodactyla</taxon>
        <taxon>Ruminantia</taxon>
        <taxon>Pecora</taxon>
        <taxon>Cervidae</taxon>
        <taxon>Cervinae</taxon>
        <taxon>Cervus</taxon>
    </lineage>
</organism>
<dbReference type="GO" id="GO:0000159">
    <property type="term" value="C:protein phosphatase type 2A complex"/>
    <property type="evidence" value="ECO:0007669"/>
    <property type="project" value="TreeGrafter"/>
</dbReference>
<dbReference type="Gene3D" id="1.10.238.230">
    <property type="match status" value="1"/>
</dbReference>
<accession>A0A833RWP4</accession>
<dbReference type="PANTHER" id="PTHR14095:SF1">
    <property type="entry name" value="SERINE_THREONINE-PROTEIN PHOSPHATASE 2A REGULATORY SUBUNIT B'' SUBUNIT BETA"/>
    <property type="match status" value="1"/>
</dbReference>
<feature type="domain" description="Serine/threonine-protein phosphatase 2A regulatory subunit B'' subunit alpha/beta/delta EF-hand" evidence="1">
    <location>
        <begin position="85"/>
        <end position="143"/>
    </location>
</feature>
<sequence length="143" mass="16372">MRADMRLRDLSLRQDPDLRQELASLARGCDFVLPSRFKKRLKAFQQVQTRKEEPLPPAASRSIPTFYFPRGRPQDTVNIDTVIAKIERTFAQFPHERATMEDMGRVAKACGCPLYWKGPLFCSAGGERTGSVSVHKFVAMWRK</sequence>
<dbReference type="EMBL" id="WMHW01000037">
    <property type="protein sequence ID" value="KAF4008042.1"/>
    <property type="molecule type" value="Genomic_DNA"/>
</dbReference>
<protein>
    <recommendedName>
        <fullName evidence="1">Serine/threonine-protein phosphatase 2A regulatory subunit B'' subunit alpha/beta/delta EF-hand domain-containing protein</fullName>
    </recommendedName>
</protein>
<comment type="caution">
    <text evidence="2">The sequence shown here is derived from an EMBL/GenBank/DDBJ whole genome shotgun (WGS) entry which is preliminary data.</text>
</comment>
<dbReference type="Proteomes" id="UP000631465">
    <property type="component" value="Unassembled WGS sequence"/>
</dbReference>
<proteinExistence type="predicted"/>
<dbReference type="InterPro" id="IPR048855">
    <property type="entry name" value="P2R3A_B_D_EF-hand"/>
</dbReference>
<evidence type="ECO:0000259" key="1">
    <source>
        <dbReference type="Pfam" id="PF21161"/>
    </source>
</evidence>